<evidence type="ECO:0000313" key="3">
    <source>
        <dbReference type="Proteomes" id="UP000434172"/>
    </source>
</evidence>
<comment type="caution">
    <text evidence="2">The sequence shown here is derived from an EMBL/GenBank/DDBJ whole genome shotgun (WGS) entry which is preliminary data.</text>
</comment>
<evidence type="ECO:0000313" key="2">
    <source>
        <dbReference type="EMBL" id="KAF0319168.1"/>
    </source>
</evidence>
<dbReference type="AlphaFoldDB" id="A0A8H3W120"/>
<feature type="chain" id="PRO_5034348103" evidence="1">
    <location>
        <begin position="24"/>
        <end position="90"/>
    </location>
</feature>
<keyword evidence="2" id="KW-0808">Transferase</keyword>
<sequence>MAWITTATVYLVVVLTAMQVGLSTDALKDNNTFQRASYGFTDGHLSSEIMPWLRQPWQLPRGFSQVKTGDTAEMFSYGEKHVSKQPVWLA</sequence>
<keyword evidence="3" id="KW-1185">Reference proteome</keyword>
<proteinExistence type="predicted"/>
<name>A0A8H3W120_9PEZI</name>
<feature type="signal peptide" evidence="1">
    <location>
        <begin position="1"/>
        <end position="23"/>
    </location>
</feature>
<keyword evidence="1" id="KW-0732">Signal</keyword>
<dbReference type="Pfam" id="PF20246">
    <property type="entry name" value="DUF6601"/>
    <property type="match status" value="1"/>
</dbReference>
<protein>
    <submittedName>
        <fullName evidence="2">UDP-N-acetylglucosamine transferase subunit ALG13</fullName>
    </submittedName>
</protein>
<accession>A0A8H3W120</accession>
<gene>
    <name evidence="2" type="ORF">GQ607_013561</name>
</gene>
<reference evidence="2 3" key="1">
    <citation type="submission" date="2019-12" db="EMBL/GenBank/DDBJ databases">
        <title>A genome sequence resource for the geographically widespread anthracnose pathogen Colletotrichum asianum.</title>
        <authorList>
            <person name="Meng Y."/>
        </authorList>
    </citation>
    <scope>NUCLEOTIDE SEQUENCE [LARGE SCALE GENOMIC DNA]</scope>
    <source>
        <strain evidence="2 3">ICMP 18580</strain>
    </source>
</reference>
<organism evidence="2 3">
    <name type="scientific">Colletotrichum asianum</name>
    <dbReference type="NCBI Taxonomy" id="702518"/>
    <lineage>
        <taxon>Eukaryota</taxon>
        <taxon>Fungi</taxon>
        <taxon>Dikarya</taxon>
        <taxon>Ascomycota</taxon>
        <taxon>Pezizomycotina</taxon>
        <taxon>Sordariomycetes</taxon>
        <taxon>Hypocreomycetidae</taxon>
        <taxon>Glomerellales</taxon>
        <taxon>Glomerellaceae</taxon>
        <taxon>Colletotrichum</taxon>
        <taxon>Colletotrichum gloeosporioides species complex</taxon>
    </lineage>
</organism>
<dbReference type="InterPro" id="IPR046536">
    <property type="entry name" value="DUF6601"/>
</dbReference>
<dbReference type="GO" id="GO:0016740">
    <property type="term" value="F:transferase activity"/>
    <property type="evidence" value="ECO:0007669"/>
    <property type="project" value="UniProtKB-KW"/>
</dbReference>
<evidence type="ECO:0000256" key="1">
    <source>
        <dbReference type="SAM" id="SignalP"/>
    </source>
</evidence>
<dbReference type="EMBL" id="WOWK01000099">
    <property type="protein sequence ID" value="KAF0319168.1"/>
    <property type="molecule type" value="Genomic_DNA"/>
</dbReference>
<dbReference type="Proteomes" id="UP000434172">
    <property type="component" value="Unassembled WGS sequence"/>
</dbReference>